<evidence type="ECO:0000313" key="1">
    <source>
        <dbReference type="EMBL" id="CAG6614744.1"/>
    </source>
</evidence>
<dbReference type="EMBL" id="HBUF01031237">
    <property type="protein sequence ID" value="CAG6614749.1"/>
    <property type="molecule type" value="Transcribed_RNA"/>
</dbReference>
<sequence length="99" mass="12017">MLVYWFNKIWAKSQKCAWGWFSNGHDLLSPRSVFLEKKIMFMIFGRHFNKVSRYLLEEKLNKSNCLCVHTYYYVHTGSQEVSVYIQFSLYPLRLERIRP</sequence>
<accession>A0A8D8LQA8</accession>
<name>A0A8D8LQA8_9HEMI</name>
<dbReference type="EMBL" id="HBUF01031240">
    <property type="protein sequence ID" value="CAG6614758.1"/>
    <property type="molecule type" value="Transcribed_RNA"/>
</dbReference>
<protein>
    <submittedName>
        <fullName evidence="1">Uncharacterized protein</fullName>
    </submittedName>
</protein>
<reference evidence="1" key="1">
    <citation type="submission" date="2021-05" db="EMBL/GenBank/DDBJ databases">
        <authorList>
            <person name="Alioto T."/>
            <person name="Alioto T."/>
            <person name="Gomez Garrido J."/>
        </authorList>
    </citation>
    <scope>NUCLEOTIDE SEQUENCE</scope>
</reference>
<organism evidence="1">
    <name type="scientific">Cacopsylla melanoneura</name>
    <dbReference type="NCBI Taxonomy" id="428564"/>
    <lineage>
        <taxon>Eukaryota</taxon>
        <taxon>Metazoa</taxon>
        <taxon>Ecdysozoa</taxon>
        <taxon>Arthropoda</taxon>
        <taxon>Hexapoda</taxon>
        <taxon>Insecta</taxon>
        <taxon>Pterygota</taxon>
        <taxon>Neoptera</taxon>
        <taxon>Paraneoptera</taxon>
        <taxon>Hemiptera</taxon>
        <taxon>Sternorrhyncha</taxon>
        <taxon>Psylloidea</taxon>
        <taxon>Psyllidae</taxon>
        <taxon>Psyllinae</taxon>
        <taxon>Cacopsylla</taxon>
    </lineage>
</organism>
<proteinExistence type="predicted"/>
<dbReference type="AlphaFoldDB" id="A0A8D8LQA8"/>
<dbReference type="EMBL" id="HBUF01031235">
    <property type="protein sequence ID" value="CAG6614744.1"/>
    <property type="molecule type" value="Transcribed_RNA"/>
</dbReference>